<dbReference type="Proteomes" id="UP000185999">
    <property type="component" value="Unassembled WGS sequence"/>
</dbReference>
<protein>
    <submittedName>
        <fullName evidence="2">Protein CcmA, bactofilin family</fullName>
    </submittedName>
</protein>
<evidence type="ECO:0000313" key="3">
    <source>
        <dbReference type="Proteomes" id="UP000185999"/>
    </source>
</evidence>
<sequence>MGIFKKSVSSKSNRSAITIIAEGNKLSGEMNIIGKMHIDGVFEGNIKSLDNISIGATGHVSGIIKAKHMTVSGLLEGEIVCDELHIERGGRVRATVLSKLMSIDPAGCFEGERRQNEAPAYPAIKIPEFESGVDAIDSLPDKITLTSSDKKTI</sequence>
<accession>A0A1N7NPG2</accession>
<dbReference type="Pfam" id="PF04519">
    <property type="entry name" value="Bactofilin"/>
    <property type="match status" value="1"/>
</dbReference>
<comment type="similarity">
    <text evidence="1">Belongs to the bactofilin family.</text>
</comment>
<dbReference type="RefSeq" id="WP_076496096.1">
    <property type="nucleotide sequence ID" value="NZ_FTOE01000010.1"/>
</dbReference>
<evidence type="ECO:0000313" key="2">
    <source>
        <dbReference type="EMBL" id="SIT00295.1"/>
    </source>
</evidence>
<dbReference type="InterPro" id="IPR007607">
    <property type="entry name" value="BacA/B"/>
</dbReference>
<dbReference type="PANTHER" id="PTHR35024">
    <property type="entry name" value="HYPOTHETICAL CYTOSOLIC PROTEIN"/>
    <property type="match status" value="1"/>
</dbReference>
<dbReference type="PANTHER" id="PTHR35024:SF4">
    <property type="entry name" value="POLYMER-FORMING CYTOSKELETAL PROTEIN"/>
    <property type="match status" value="1"/>
</dbReference>
<organism evidence="2 3">
    <name type="scientific">Neptunomonas antarctica</name>
    <dbReference type="NCBI Taxonomy" id="619304"/>
    <lineage>
        <taxon>Bacteria</taxon>
        <taxon>Pseudomonadati</taxon>
        <taxon>Pseudomonadota</taxon>
        <taxon>Gammaproteobacteria</taxon>
        <taxon>Oceanospirillales</taxon>
        <taxon>Oceanospirillaceae</taxon>
        <taxon>Neptunomonas</taxon>
    </lineage>
</organism>
<reference evidence="3" key="1">
    <citation type="submission" date="2017-01" db="EMBL/GenBank/DDBJ databases">
        <authorList>
            <person name="Varghese N."/>
            <person name="Submissions S."/>
        </authorList>
    </citation>
    <scope>NUCLEOTIDE SEQUENCE [LARGE SCALE GENOMIC DNA]</scope>
    <source>
        <strain evidence="3">DSM 22306</strain>
    </source>
</reference>
<evidence type="ECO:0000256" key="1">
    <source>
        <dbReference type="ARBA" id="ARBA00044755"/>
    </source>
</evidence>
<dbReference type="AlphaFoldDB" id="A0A1N7NPG2"/>
<dbReference type="EMBL" id="FTOE01000010">
    <property type="protein sequence ID" value="SIT00295.1"/>
    <property type="molecule type" value="Genomic_DNA"/>
</dbReference>
<dbReference type="OrthoDB" id="5612117at2"/>
<proteinExistence type="inferred from homology"/>
<keyword evidence="3" id="KW-1185">Reference proteome</keyword>
<gene>
    <name evidence="2" type="ORF">SAMN05421760_110122</name>
</gene>
<name>A0A1N7NPG2_9GAMM</name>
<dbReference type="STRING" id="619304.SAMN05421760_110122"/>